<evidence type="ECO:0000313" key="3">
    <source>
        <dbReference type="EMBL" id="QIB56525.1"/>
    </source>
</evidence>
<reference evidence="3 4" key="1">
    <citation type="submission" date="2020-02" db="EMBL/GenBank/DDBJ databases">
        <title>Complete genome sequence of Blautia producta JCM 1471(T).</title>
        <authorList>
            <person name="Tourlousse D.M."/>
            <person name="Sakamoto M."/>
            <person name="Miura T."/>
            <person name="Narita K."/>
            <person name="Ohashi A."/>
            <person name="Uchino Y."/>
            <person name="Yamazoe A."/>
            <person name="Kameyama K."/>
            <person name="Terauchi J."/>
            <person name="Ohkuma M."/>
            <person name="Kawasaki H."/>
            <person name="Sekiguchi Y."/>
        </authorList>
    </citation>
    <scope>NUCLEOTIDE SEQUENCE [LARGE SCALE GENOMIC DNA]</scope>
    <source>
        <strain evidence="3 4">JCM 1471</strain>
    </source>
</reference>
<dbReference type="Pfam" id="PF13175">
    <property type="entry name" value="AAA_15"/>
    <property type="match status" value="1"/>
</dbReference>
<evidence type="ECO:0000259" key="2">
    <source>
        <dbReference type="Pfam" id="PF13175"/>
    </source>
</evidence>
<proteinExistence type="predicted"/>
<feature type="coiled-coil region" evidence="1">
    <location>
        <begin position="194"/>
        <end position="339"/>
    </location>
</feature>
<gene>
    <name evidence="3" type="ORF">GXM18_17660</name>
</gene>
<keyword evidence="1" id="KW-0175">Coiled coil</keyword>
<organism evidence="3 4">
    <name type="scientific">Blautia producta ATCC 27340 = DSM 2950</name>
    <dbReference type="NCBI Taxonomy" id="1121114"/>
    <lineage>
        <taxon>Bacteria</taxon>
        <taxon>Bacillati</taxon>
        <taxon>Bacillota</taxon>
        <taxon>Clostridia</taxon>
        <taxon>Lachnospirales</taxon>
        <taxon>Lachnospiraceae</taxon>
        <taxon>Blautia</taxon>
    </lineage>
</organism>
<dbReference type="GeneID" id="75053817"/>
<dbReference type="PANTHER" id="PTHR32182:SF22">
    <property type="entry name" value="ATP-DEPENDENT ENDONUCLEASE, OLD FAMILY-RELATED"/>
    <property type="match status" value="1"/>
</dbReference>
<keyword evidence="4" id="KW-1185">Reference proteome</keyword>
<evidence type="ECO:0000256" key="1">
    <source>
        <dbReference type="SAM" id="Coils"/>
    </source>
</evidence>
<dbReference type="RefSeq" id="WP_018596600.1">
    <property type="nucleotide sequence ID" value="NZ_AUUC01000039.1"/>
</dbReference>
<dbReference type="Proteomes" id="UP000464715">
    <property type="component" value="Chromosome"/>
</dbReference>
<dbReference type="PANTHER" id="PTHR32182">
    <property type="entry name" value="DNA REPLICATION AND REPAIR PROTEIN RECF"/>
    <property type="match status" value="1"/>
</dbReference>
<evidence type="ECO:0000313" key="4">
    <source>
        <dbReference type="Proteomes" id="UP000464715"/>
    </source>
</evidence>
<feature type="domain" description="Endonuclease GajA/Old nuclease/RecF-like AAA" evidence="2">
    <location>
        <begin position="4"/>
        <end position="314"/>
    </location>
</feature>
<dbReference type="InterPro" id="IPR027417">
    <property type="entry name" value="P-loop_NTPase"/>
</dbReference>
<feature type="coiled-coil region" evidence="1">
    <location>
        <begin position="507"/>
        <end position="541"/>
    </location>
</feature>
<dbReference type="InterPro" id="IPR041685">
    <property type="entry name" value="AAA_GajA/Old/RecF-like"/>
</dbReference>
<protein>
    <submittedName>
        <fullName evidence="3">AAA family ATPase</fullName>
    </submittedName>
</protein>
<sequence>MRIKVKSLHIENFKGCRELDISFGETTKIYGQNASGKTTIMDAFMWLLFDKNSVGDSKFQVRPLDESGNQIDNIEIKVVAVLDVDGRELKLQKVQKQKWVKPRDRQEKELAGNINEFEINDIPKKEKDYNAYITSMVDEKVFKLITSPAAFVSLKWQEQRDILLKLVSEVTDADVIAVNPDLLPLSDELAQFTAEELTAKAKKALSSYKKKQVELPPRIDEVSKSLVDIDTAELELQANAIKEQIAVLESQMDDTTAQYEQWKKQSDEILQKKMDLNEYVRNANVGLIEQRSRLNRELLELQQKLRDTQNDFRMAELDKQRCEQNLERHNKERDDILAQWKEWKAKQFDESAWLFDESSLVCPMCGQNLPTGEAEKHRLDFEERKAKAMQKFDAEKTDKLNSLEKAGTEATESMKTAGVGINTASDKMAELSLRSGTLKKEITVKDSELATLPKEVDLSDNQEFQAMQTEVIAMEEAHNSMTSAADIRSQLKILISGKREELLGVQRKIASADNTAVEERIEELRQEQKQVGQLIADQEKQLYLLDEFCKAKMNMLSEKINSKFKNVTFKLFANQINGGVVPTCECKYDGVSYSGLNSGHRVVAGLDIINTLQDIYEVKAPVFIDNAEGINDFNLPTMDCQMVTLAVSDDVELRVEVA</sequence>
<dbReference type="EMBL" id="CP048626">
    <property type="protein sequence ID" value="QIB56525.1"/>
    <property type="molecule type" value="Genomic_DNA"/>
</dbReference>
<name>A0ABX6JEJ1_9FIRM</name>
<accession>A0ABX6JEJ1</accession>
<dbReference type="SUPFAM" id="SSF52540">
    <property type="entry name" value="P-loop containing nucleoside triphosphate hydrolases"/>
    <property type="match status" value="1"/>
</dbReference>
<dbReference type="Gene3D" id="3.40.50.300">
    <property type="entry name" value="P-loop containing nucleotide triphosphate hydrolases"/>
    <property type="match status" value="1"/>
</dbReference>